<accession>J0WKB4</accession>
<evidence type="ECO:0000313" key="2">
    <source>
        <dbReference type="EMBL" id="EJD32195.1"/>
    </source>
</evidence>
<evidence type="ECO:0000313" key="3">
    <source>
        <dbReference type="Proteomes" id="UP000006514"/>
    </source>
</evidence>
<organism evidence="2 3">
    <name type="scientific">Auricularia subglabra (strain TFB-10046 / SS5)</name>
    <name type="common">White-rot fungus</name>
    <name type="synonym">Auricularia delicata (strain TFB10046)</name>
    <dbReference type="NCBI Taxonomy" id="717982"/>
    <lineage>
        <taxon>Eukaryota</taxon>
        <taxon>Fungi</taxon>
        <taxon>Dikarya</taxon>
        <taxon>Basidiomycota</taxon>
        <taxon>Agaricomycotina</taxon>
        <taxon>Agaricomycetes</taxon>
        <taxon>Auriculariales</taxon>
        <taxon>Auriculariaceae</taxon>
        <taxon>Auricularia</taxon>
    </lineage>
</organism>
<dbReference type="AlphaFoldDB" id="J0WKB4"/>
<sequence length="92" mass="9477">MMPLQFLDGLDAIVPDNGALPALASRQGSPVTAQVVEEPAIEPVPAAAAATEPAVAPAEEMGRKLPSMSKPLQDAIKTHDSAGACLDLVEFE</sequence>
<name>J0WKB4_AURST</name>
<proteinExistence type="predicted"/>
<protein>
    <submittedName>
        <fullName evidence="2">Uncharacterized protein</fullName>
    </submittedName>
</protein>
<dbReference type="Proteomes" id="UP000006514">
    <property type="component" value="Unassembled WGS sequence"/>
</dbReference>
<dbReference type="EMBL" id="JH689231">
    <property type="protein sequence ID" value="EJD32195.1"/>
    <property type="molecule type" value="Genomic_DNA"/>
</dbReference>
<feature type="region of interest" description="Disordered" evidence="1">
    <location>
        <begin position="51"/>
        <end position="71"/>
    </location>
</feature>
<keyword evidence="3" id="KW-1185">Reference proteome</keyword>
<dbReference type="KEGG" id="adl:AURDEDRAFT_178774"/>
<gene>
    <name evidence="2" type="ORF">AURDEDRAFT_178774</name>
</gene>
<evidence type="ECO:0000256" key="1">
    <source>
        <dbReference type="SAM" id="MobiDB-lite"/>
    </source>
</evidence>
<dbReference type="InParanoid" id="J0WKB4"/>
<reference evidence="3" key="1">
    <citation type="journal article" date="2012" name="Science">
        <title>The Paleozoic origin of enzymatic lignin decomposition reconstructed from 31 fungal genomes.</title>
        <authorList>
            <person name="Floudas D."/>
            <person name="Binder M."/>
            <person name="Riley R."/>
            <person name="Barry K."/>
            <person name="Blanchette R.A."/>
            <person name="Henrissat B."/>
            <person name="Martinez A.T."/>
            <person name="Otillar R."/>
            <person name="Spatafora J.W."/>
            <person name="Yadav J.S."/>
            <person name="Aerts A."/>
            <person name="Benoit I."/>
            <person name="Boyd A."/>
            <person name="Carlson A."/>
            <person name="Copeland A."/>
            <person name="Coutinho P.M."/>
            <person name="de Vries R.P."/>
            <person name="Ferreira P."/>
            <person name="Findley K."/>
            <person name="Foster B."/>
            <person name="Gaskell J."/>
            <person name="Glotzer D."/>
            <person name="Gorecki P."/>
            <person name="Heitman J."/>
            <person name="Hesse C."/>
            <person name="Hori C."/>
            <person name="Igarashi K."/>
            <person name="Jurgens J.A."/>
            <person name="Kallen N."/>
            <person name="Kersten P."/>
            <person name="Kohler A."/>
            <person name="Kuees U."/>
            <person name="Kumar T.K.A."/>
            <person name="Kuo A."/>
            <person name="LaButti K."/>
            <person name="Larrondo L.F."/>
            <person name="Lindquist E."/>
            <person name="Ling A."/>
            <person name="Lombard V."/>
            <person name="Lucas S."/>
            <person name="Lundell T."/>
            <person name="Martin R."/>
            <person name="McLaughlin D.J."/>
            <person name="Morgenstern I."/>
            <person name="Morin E."/>
            <person name="Murat C."/>
            <person name="Nagy L.G."/>
            <person name="Nolan M."/>
            <person name="Ohm R.A."/>
            <person name="Patyshakuliyeva A."/>
            <person name="Rokas A."/>
            <person name="Ruiz-Duenas F.J."/>
            <person name="Sabat G."/>
            <person name="Salamov A."/>
            <person name="Samejima M."/>
            <person name="Schmutz J."/>
            <person name="Slot J.C."/>
            <person name="St John F."/>
            <person name="Stenlid J."/>
            <person name="Sun H."/>
            <person name="Sun S."/>
            <person name="Syed K."/>
            <person name="Tsang A."/>
            <person name="Wiebenga A."/>
            <person name="Young D."/>
            <person name="Pisabarro A."/>
            <person name="Eastwood D.C."/>
            <person name="Martin F."/>
            <person name="Cullen D."/>
            <person name="Grigoriev I.V."/>
            <person name="Hibbett D.S."/>
        </authorList>
    </citation>
    <scope>NUCLEOTIDE SEQUENCE [LARGE SCALE GENOMIC DNA]</scope>
    <source>
        <strain evidence="3">TFB10046</strain>
    </source>
</reference>